<dbReference type="RefSeq" id="XP_039137656.1">
    <property type="nucleotide sequence ID" value="XM_039281722.1"/>
</dbReference>
<keyword evidence="4" id="KW-0809">Transit peptide</keyword>
<dbReference type="InterPro" id="IPR002634">
    <property type="entry name" value="BolA"/>
</dbReference>
<dbReference type="Pfam" id="PF01722">
    <property type="entry name" value="BolA"/>
    <property type="match status" value="1"/>
</dbReference>
<comment type="similarity">
    <text evidence="5">Belongs to the BolA/IbaG family.</text>
</comment>
<evidence type="ECO:0000256" key="2">
    <source>
        <dbReference type="ARBA" id="ARBA00022528"/>
    </source>
</evidence>
<evidence type="ECO:0000256" key="4">
    <source>
        <dbReference type="ARBA" id="ARBA00022946"/>
    </source>
</evidence>
<comment type="subcellular location">
    <subcellularLocation>
        <location evidence="1">Plastid</location>
        <location evidence="1">Chloroplast</location>
    </subcellularLocation>
</comment>
<evidence type="ECO:0000256" key="5">
    <source>
        <dbReference type="RuleBase" id="RU003860"/>
    </source>
</evidence>
<name>A0AB40CFW1_DIOCR</name>
<sequence>MGSRATNVLLSRANRIRQKLQSTLETSVLEIEDVSYQHAGHAGVKGDANETHFNIKIVSPKFDGQSLVKRHRMVYDLLADELQSGLHALSIVAKTPQEELKVR</sequence>
<dbReference type="GeneID" id="120275198"/>
<dbReference type="GO" id="GO:0016226">
    <property type="term" value="P:iron-sulfur cluster assembly"/>
    <property type="evidence" value="ECO:0007669"/>
    <property type="project" value="TreeGrafter"/>
</dbReference>
<accession>A0AB40CFW1</accession>
<dbReference type="FunFam" id="3.30.300.90:FF:000004">
    <property type="entry name" value="SufE-like protein, chloroplastic"/>
    <property type="match status" value="1"/>
</dbReference>
<dbReference type="Proteomes" id="UP001515500">
    <property type="component" value="Chromosome 14"/>
</dbReference>
<proteinExistence type="inferred from homology"/>
<gene>
    <name evidence="7" type="primary">LOC120275198</name>
</gene>
<dbReference type="PANTHER" id="PTHR46230">
    <property type="match status" value="1"/>
</dbReference>
<keyword evidence="2" id="KW-0150">Chloroplast</keyword>
<evidence type="ECO:0000256" key="3">
    <source>
        <dbReference type="ARBA" id="ARBA00022640"/>
    </source>
</evidence>
<dbReference type="GO" id="GO:0009507">
    <property type="term" value="C:chloroplast"/>
    <property type="evidence" value="ECO:0007669"/>
    <property type="project" value="UniProtKB-SubCell"/>
</dbReference>
<dbReference type="PANTHER" id="PTHR46230:SF6">
    <property type="entry name" value="PROTEIN BOLA1, CHLOROPLASTIC"/>
    <property type="match status" value="1"/>
</dbReference>
<dbReference type="PIRSF" id="PIRSF003113">
    <property type="entry name" value="BolA"/>
    <property type="match status" value="1"/>
</dbReference>
<dbReference type="AlphaFoldDB" id="A0AB40CFW1"/>
<evidence type="ECO:0000256" key="1">
    <source>
        <dbReference type="ARBA" id="ARBA00004229"/>
    </source>
</evidence>
<organism evidence="6 7">
    <name type="scientific">Dioscorea cayennensis subsp. rotundata</name>
    <name type="common">White Guinea yam</name>
    <name type="synonym">Dioscorea rotundata</name>
    <dbReference type="NCBI Taxonomy" id="55577"/>
    <lineage>
        <taxon>Eukaryota</taxon>
        <taxon>Viridiplantae</taxon>
        <taxon>Streptophyta</taxon>
        <taxon>Embryophyta</taxon>
        <taxon>Tracheophyta</taxon>
        <taxon>Spermatophyta</taxon>
        <taxon>Magnoliopsida</taxon>
        <taxon>Liliopsida</taxon>
        <taxon>Dioscoreales</taxon>
        <taxon>Dioscoreaceae</taxon>
        <taxon>Dioscorea</taxon>
    </lineage>
</organism>
<dbReference type="InterPro" id="IPR036065">
    <property type="entry name" value="BolA-like_sf"/>
</dbReference>
<protein>
    <submittedName>
        <fullName evidence="7">Protein BOLA1, chloroplastic</fullName>
    </submittedName>
</protein>
<dbReference type="SUPFAM" id="SSF82657">
    <property type="entry name" value="BolA-like"/>
    <property type="match status" value="1"/>
</dbReference>
<reference evidence="7" key="1">
    <citation type="submission" date="2025-08" db="UniProtKB">
        <authorList>
            <consortium name="RefSeq"/>
        </authorList>
    </citation>
    <scope>IDENTIFICATION</scope>
</reference>
<evidence type="ECO:0000313" key="7">
    <source>
        <dbReference type="RefSeq" id="XP_039137656.1"/>
    </source>
</evidence>
<evidence type="ECO:0000313" key="6">
    <source>
        <dbReference type="Proteomes" id="UP001515500"/>
    </source>
</evidence>
<keyword evidence="3" id="KW-0934">Plastid</keyword>
<dbReference type="Gene3D" id="3.30.300.90">
    <property type="entry name" value="BolA-like"/>
    <property type="match status" value="1"/>
</dbReference>
<keyword evidence="6" id="KW-1185">Reference proteome</keyword>